<gene>
    <name evidence="9" type="ORF">METZ01_LOCUS363023</name>
</gene>
<feature type="transmembrane region" description="Helical" evidence="7">
    <location>
        <begin position="89"/>
        <end position="122"/>
    </location>
</feature>
<evidence type="ECO:0000259" key="8">
    <source>
        <dbReference type="PROSITE" id="PS50850"/>
    </source>
</evidence>
<dbReference type="InterPro" id="IPR020846">
    <property type="entry name" value="MFS_dom"/>
</dbReference>
<evidence type="ECO:0000256" key="5">
    <source>
        <dbReference type="ARBA" id="ARBA00023136"/>
    </source>
</evidence>
<evidence type="ECO:0000256" key="4">
    <source>
        <dbReference type="ARBA" id="ARBA00022989"/>
    </source>
</evidence>
<feature type="non-terminal residue" evidence="9">
    <location>
        <position position="245"/>
    </location>
</feature>
<organism evidence="9">
    <name type="scientific">marine metagenome</name>
    <dbReference type="NCBI Taxonomy" id="408172"/>
    <lineage>
        <taxon>unclassified sequences</taxon>
        <taxon>metagenomes</taxon>
        <taxon>ecological metagenomes</taxon>
    </lineage>
</organism>
<keyword evidence="5 7" id="KW-0472">Membrane</keyword>
<keyword evidence="4 7" id="KW-1133">Transmembrane helix</keyword>
<feature type="transmembrane region" description="Helical" evidence="7">
    <location>
        <begin position="52"/>
        <end position="77"/>
    </location>
</feature>
<comment type="subcellular location">
    <subcellularLocation>
        <location evidence="1">Membrane</location>
        <topology evidence="1">Multi-pass membrane protein</topology>
    </subcellularLocation>
</comment>
<dbReference type="PROSITE" id="PS50850">
    <property type="entry name" value="MFS"/>
    <property type="match status" value="1"/>
</dbReference>
<feature type="domain" description="Major facilitator superfamily (MFS) profile" evidence="8">
    <location>
        <begin position="23"/>
        <end position="245"/>
    </location>
</feature>
<evidence type="ECO:0000256" key="7">
    <source>
        <dbReference type="SAM" id="Phobius"/>
    </source>
</evidence>
<dbReference type="InterPro" id="IPR052983">
    <property type="entry name" value="MFS_Riboflavin_Transporter"/>
</dbReference>
<feature type="region of interest" description="Disordered" evidence="6">
    <location>
        <begin position="208"/>
        <end position="245"/>
    </location>
</feature>
<protein>
    <recommendedName>
        <fullName evidence="8">Major facilitator superfamily (MFS) profile domain-containing protein</fullName>
    </recommendedName>
</protein>
<reference evidence="9" key="1">
    <citation type="submission" date="2018-05" db="EMBL/GenBank/DDBJ databases">
        <authorList>
            <person name="Lanie J.A."/>
            <person name="Ng W.-L."/>
            <person name="Kazmierczak K.M."/>
            <person name="Andrzejewski T.M."/>
            <person name="Davidsen T.M."/>
            <person name="Wayne K.J."/>
            <person name="Tettelin H."/>
            <person name="Glass J.I."/>
            <person name="Rusch D."/>
            <person name="Podicherti R."/>
            <person name="Tsui H.-C.T."/>
            <person name="Winkler M.E."/>
        </authorList>
    </citation>
    <scope>NUCLEOTIDE SEQUENCE</scope>
</reference>
<dbReference type="Pfam" id="PF07690">
    <property type="entry name" value="MFS_1"/>
    <property type="match status" value="1"/>
</dbReference>
<sequence length="245" mass="26917">MSTKGLPAWLQLKLPFFYGWVVLVCVCCAGFARQGPAVATLSIFIEPMTAEFGWSRTAMSAAVSLGGILAALSSPILGPMLDRYGARRMLCIAVFLTGVAAMLLSLTQSLIFFLLLFCIARMNFAGPFDLGIYGALNNWFMHYRGIATSVITFTQMTGLMTMPLIAQICILYDGWRFGWVVIGATVLIIGFLPNWALMVRRPEDLGLKPDGGLEPNTSEQIEENNLNRQTNSEPSFTRHEALGTM</sequence>
<evidence type="ECO:0000256" key="6">
    <source>
        <dbReference type="SAM" id="MobiDB-lite"/>
    </source>
</evidence>
<feature type="transmembrane region" description="Helical" evidence="7">
    <location>
        <begin position="142"/>
        <end position="165"/>
    </location>
</feature>
<feature type="compositionally biased region" description="Polar residues" evidence="6">
    <location>
        <begin position="215"/>
        <end position="235"/>
    </location>
</feature>
<dbReference type="Gene3D" id="1.20.1250.20">
    <property type="entry name" value="MFS general substrate transporter like domains"/>
    <property type="match status" value="1"/>
</dbReference>
<dbReference type="InterPro" id="IPR036259">
    <property type="entry name" value="MFS_trans_sf"/>
</dbReference>
<dbReference type="PANTHER" id="PTHR43385:SF1">
    <property type="entry name" value="RIBOFLAVIN TRANSPORTER RIBJ"/>
    <property type="match status" value="1"/>
</dbReference>
<feature type="compositionally biased region" description="Basic and acidic residues" evidence="6">
    <location>
        <begin position="236"/>
        <end position="245"/>
    </location>
</feature>
<evidence type="ECO:0000256" key="3">
    <source>
        <dbReference type="ARBA" id="ARBA00022692"/>
    </source>
</evidence>
<evidence type="ECO:0000256" key="1">
    <source>
        <dbReference type="ARBA" id="ARBA00004141"/>
    </source>
</evidence>
<dbReference type="GO" id="GO:0016020">
    <property type="term" value="C:membrane"/>
    <property type="evidence" value="ECO:0007669"/>
    <property type="project" value="UniProtKB-SubCell"/>
</dbReference>
<evidence type="ECO:0000256" key="2">
    <source>
        <dbReference type="ARBA" id="ARBA00022448"/>
    </source>
</evidence>
<dbReference type="EMBL" id="UINC01129643">
    <property type="protein sequence ID" value="SVD10169.1"/>
    <property type="molecule type" value="Genomic_DNA"/>
</dbReference>
<dbReference type="SUPFAM" id="SSF103473">
    <property type="entry name" value="MFS general substrate transporter"/>
    <property type="match status" value="1"/>
</dbReference>
<keyword evidence="2" id="KW-0813">Transport</keyword>
<feature type="transmembrane region" description="Helical" evidence="7">
    <location>
        <begin position="177"/>
        <end position="197"/>
    </location>
</feature>
<keyword evidence="3 7" id="KW-0812">Transmembrane</keyword>
<evidence type="ECO:0000313" key="9">
    <source>
        <dbReference type="EMBL" id="SVD10169.1"/>
    </source>
</evidence>
<proteinExistence type="predicted"/>
<accession>A0A382SJW9</accession>
<name>A0A382SJW9_9ZZZZ</name>
<dbReference type="InterPro" id="IPR011701">
    <property type="entry name" value="MFS"/>
</dbReference>
<dbReference type="PANTHER" id="PTHR43385">
    <property type="entry name" value="RIBOFLAVIN TRANSPORTER RIBJ"/>
    <property type="match status" value="1"/>
</dbReference>
<dbReference type="AlphaFoldDB" id="A0A382SJW9"/>
<feature type="transmembrane region" description="Helical" evidence="7">
    <location>
        <begin position="12"/>
        <end position="32"/>
    </location>
</feature>
<dbReference type="GO" id="GO:0022857">
    <property type="term" value="F:transmembrane transporter activity"/>
    <property type="evidence" value="ECO:0007669"/>
    <property type="project" value="InterPro"/>
</dbReference>